<accession>A0ABN3AI23</accession>
<reference evidence="1 2" key="1">
    <citation type="journal article" date="2019" name="Int. J. Syst. Evol. Microbiol.">
        <title>The Global Catalogue of Microorganisms (GCM) 10K type strain sequencing project: providing services to taxonomists for standard genome sequencing and annotation.</title>
        <authorList>
            <consortium name="The Broad Institute Genomics Platform"/>
            <consortium name="The Broad Institute Genome Sequencing Center for Infectious Disease"/>
            <person name="Wu L."/>
            <person name="Ma J."/>
        </authorList>
    </citation>
    <scope>NUCLEOTIDE SEQUENCE [LARGE SCALE GENOMIC DNA]</scope>
    <source>
        <strain evidence="1 2">JCM 13850</strain>
    </source>
</reference>
<dbReference type="Proteomes" id="UP001501020">
    <property type="component" value="Unassembled WGS sequence"/>
</dbReference>
<keyword evidence="2" id="KW-1185">Reference proteome</keyword>
<comment type="caution">
    <text evidence="1">The sequence shown here is derived from an EMBL/GenBank/DDBJ whole genome shotgun (WGS) entry which is preliminary data.</text>
</comment>
<evidence type="ECO:0000313" key="1">
    <source>
        <dbReference type="EMBL" id="GAA2169831.1"/>
    </source>
</evidence>
<protein>
    <submittedName>
        <fullName evidence="1">Uncharacterized protein</fullName>
    </submittedName>
</protein>
<proteinExistence type="predicted"/>
<sequence>MVARGIRYGQGRRVGEGAGAGLLAEMGAKVRVCTCASSEPCRRAGFVARILSAALITVRVVTVTQAYRFAWNRGLAACRDRYDAEGKWWSGVPQRHVRPGSTVGVDLDVAAGQPPAKQEPGTTPRVDGTGAAVTRATATRTADPHIRSHFR</sequence>
<evidence type="ECO:0000313" key="2">
    <source>
        <dbReference type="Proteomes" id="UP001501020"/>
    </source>
</evidence>
<dbReference type="EMBL" id="BAAAMR010000182">
    <property type="protein sequence ID" value="GAA2169831.1"/>
    <property type="molecule type" value="Genomic_DNA"/>
</dbReference>
<organism evidence="1 2">
    <name type="scientific">Actinomadura napierensis</name>
    <dbReference type="NCBI Taxonomy" id="267854"/>
    <lineage>
        <taxon>Bacteria</taxon>
        <taxon>Bacillati</taxon>
        <taxon>Actinomycetota</taxon>
        <taxon>Actinomycetes</taxon>
        <taxon>Streptosporangiales</taxon>
        <taxon>Thermomonosporaceae</taxon>
        <taxon>Actinomadura</taxon>
    </lineage>
</organism>
<name>A0ABN3AI23_9ACTN</name>
<gene>
    <name evidence="1" type="ORF">GCM10009727_93300</name>
</gene>